<organism evidence="1 2">
    <name type="scientific">Sulfurimonas hongkongensis</name>
    <dbReference type="NCBI Taxonomy" id="1172190"/>
    <lineage>
        <taxon>Bacteria</taxon>
        <taxon>Pseudomonadati</taxon>
        <taxon>Campylobacterota</taxon>
        <taxon>Epsilonproteobacteria</taxon>
        <taxon>Campylobacterales</taxon>
        <taxon>Sulfurimonadaceae</taxon>
        <taxon>Sulfurimonas</taxon>
    </lineage>
</organism>
<dbReference type="EMBL" id="AUPZ01000005">
    <property type="protein sequence ID" value="EQB39957.1"/>
    <property type="molecule type" value="Genomic_DNA"/>
</dbReference>
<name>T0JSK0_9BACT</name>
<dbReference type="STRING" id="1172190.M947_05070"/>
<dbReference type="OrthoDB" id="5334943at2"/>
<reference evidence="1 2" key="1">
    <citation type="submission" date="2013-07" db="EMBL/GenBank/DDBJ databases">
        <title>Sulfurimonas hongkongensis AST-10 Genome Sequencing.</title>
        <authorList>
            <person name="Cai L."/>
            <person name="Zhang T."/>
        </authorList>
    </citation>
    <scope>NUCLEOTIDE SEQUENCE [LARGE SCALE GENOMIC DNA]</scope>
    <source>
        <strain evidence="1 2">AST-10</strain>
    </source>
</reference>
<dbReference type="RefSeq" id="WP_021287285.1">
    <property type="nucleotide sequence ID" value="NZ_AUPZ01000005.1"/>
</dbReference>
<comment type="caution">
    <text evidence="1">The sequence shown here is derived from an EMBL/GenBank/DDBJ whole genome shotgun (WGS) entry which is preliminary data.</text>
</comment>
<proteinExistence type="predicted"/>
<dbReference type="AlphaFoldDB" id="T0JSK0"/>
<accession>T0JSK0</accession>
<dbReference type="PATRIC" id="fig|1172190.3.peg.990"/>
<evidence type="ECO:0000313" key="1">
    <source>
        <dbReference type="EMBL" id="EQB39957.1"/>
    </source>
</evidence>
<evidence type="ECO:0008006" key="3">
    <source>
        <dbReference type="Google" id="ProtNLM"/>
    </source>
</evidence>
<protein>
    <recommendedName>
        <fullName evidence="3">Thiamine biosynthesis protein ThiF</fullName>
    </recommendedName>
</protein>
<gene>
    <name evidence="1" type="ORF">M947_05070</name>
</gene>
<dbReference type="Proteomes" id="UP000015520">
    <property type="component" value="Unassembled WGS sequence"/>
</dbReference>
<sequence length="83" mass="9152">MSHGFDLNSPLICEGIIGDGCGGGRLFMVQDEVLKAYDPLTKEYFELLKGINNALSIYKSACIVSVVCESETIEFDLSKMKRV</sequence>
<keyword evidence="2" id="KW-1185">Reference proteome</keyword>
<evidence type="ECO:0000313" key="2">
    <source>
        <dbReference type="Proteomes" id="UP000015520"/>
    </source>
</evidence>